<reference evidence="5 6" key="1">
    <citation type="submission" date="2024-04" db="EMBL/GenBank/DDBJ databases">
        <title>Tritrichomonas musculus Genome.</title>
        <authorList>
            <person name="Alves-Ferreira E."/>
            <person name="Grigg M."/>
            <person name="Lorenzi H."/>
            <person name="Galac M."/>
        </authorList>
    </citation>
    <scope>NUCLEOTIDE SEQUENCE [LARGE SCALE GENOMIC DNA]</scope>
    <source>
        <strain evidence="5 6">EAF2021</strain>
    </source>
</reference>
<evidence type="ECO:0000313" key="6">
    <source>
        <dbReference type="Proteomes" id="UP001470230"/>
    </source>
</evidence>
<dbReference type="InterPro" id="IPR035979">
    <property type="entry name" value="RBD_domain_sf"/>
</dbReference>
<evidence type="ECO:0000259" key="4">
    <source>
        <dbReference type="PROSITE" id="PS50102"/>
    </source>
</evidence>
<proteinExistence type="predicted"/>
<dbReference type="InterPro" id="IPR012677">
    <property type="entry name" value="Nucleotide-bd_a/b_plait_sf"/>
</dbReference>
<dbReference type="SUPFAM" id="SSF54928">
    <property type="entry name" value="RNA-binding domain, RBD"/>
    <property type="match status" value="2"/>
</dbReference>
<accession>A0ABR2L7Z7</accession>
<name>A0ABR2L7Z7_9EUKA</name>
<feature type="domain" description="RRM" evidence="4">
    <location>
        <begin position="101"/>
        <end position="179"/>
    </location>
</feature>
<dbReference type="Proteomes" id="UP001470230">
    <property type="component" value="Unassembled WGS sequence"/>
</dbReference>
<dbReference type="PANTHER" id="PTHR47640">
    <property type="entry name" value="TRNA SELENOCYSTEINE 1-ASSOCIATED PROTEIN 1-RELATED-RELATED"/>
    <property type="match status" value="1"/>
</dbReference>
<dbReference type="EMBL" id="JAPFFF010000001">
    <property type="protein sequence ID" value="KAK8899471.1"/>
    <property type="molecule type" value="Genomic_DNA"/>
</dbReference>
<dbReference type="PANTHER" id="PTHR47640:SF10">
    <property type="entry name" value="TRNA SELENOCYSTEINE 1-ASSOCIATED PROTEIN 1-RELATED"/>
    <property type="match status" value="1"/>
</dbReference>
<evidence type="ECO:0000256" key="2">
    <source>
        <dbReference type="ARBA" id="ARBA00022884"/>
    </source>
</evidence>
<dbReference type="Gene3D" id="3.30.70.330">
    <property type="match status" value="3"/>
</dbReference>
<evidence type="ECO:0000313" key="5">
    <source>
        <dbReference type="EMBL" id="KAK8899471.1"/>
    </source>
</evidence>
<dbReference type="CDD" id="cd00590">
    <property type="entry name" value="RRM_SF"/>
    <property type="match status" value="2"/>
</dbReference>
<sequence length="367" mass="42368">MTQLWVGNSDLFENEEHVMNLVRNKTGISPQSCWFSRNRATGALDGYGFLEFETAKEAADVLRLLRDTPLPVNPNLRWRLNWGTIRKPGQNFDTMAQSTGYSAYLGNLPITMEEDALLDYFRKYFPNILNFRLIHGADGVSKGYGFAKFNTYKDMTDFISKFHNFTELGRPLKVSEAAANRKLVGPEKLENAENATLFIRDFDPEIVNEDILRHHFEQFGTVLRVKMITSHADWANVEMENHDEAEQAMLQLRGTRFGGTTKVNIEFGRWIDENAEEVVTKAISIPIIKPPKISKKMHAQFFDDEGISKVIEKMELFSQYERRTPLENTDPSIANRSYSYNRLKYGNCLFEWNNTQESLFVKDDPFI</sequence>
<keyword evidence="1" id="KW-0677">Repeat</keyword>
<dbReference type="InterPro" id="IPR000504">
    <property type="entry name" value="RRM_dom"/>
</dbReference>
<evidence type="ECO:0000256" key="3">
    <source>
        <dbReference type="PROSITE-ProRule" id="PRU00176"/>
    </source>
</evidence>
<comment type="caution">
    <text evidence="5">The sequence shown here is derived from an EMBL/GenBank/DDBJ whole genome shotgun (WGS) entry which is preliminary data.</text>
</comment>
<dbReference type="InterPro" id="IPR050825">
    <property type="entry name" value="RBM42_RBP45_47-like"/>
</dbReference>
<keyword evidence="6" id="KW-1185">Reference proteome</keyword>
<gene>
    <name evidence="5" type="ORF">M9Y10_001787</name>
</gene>
<dbReference type="Pfam" id="PF00076">
    <property type="entry name" value="RRM_1"/>
    <property type="match status" value="2"/>
</dbReference>
<keyword evidence="2 3" id="KW-0694">RNA-binding</keyword>
<evidence type="ECO:0000256" key="1">
    <source>
        <dbReference type="ARBA" id="ARBA00022737"/>
    </source>
</evidence>
<protein>
    <recommendedName>
        <fullName evidence="4">RRM domain-containing protein</fullName>
    </recommendedName>
</protein>
<dbReference type="PROSITE" id="PS50102">
    <property type="entry name" value="RRM"/>
    <property type="match status" value="2"/>
</dbReference>
<organism evidence="5 6">
    <name type="scientific">Tritrichomonas musculus</name>
    <dbReference type="NCBI Taxonomy" id="1915356"/>
    <lineage>
        <taxon>Eukaryota</taxon>
        <taxon>Metamonada</taxon>
        <taxon>Parabasalia</taxon>
        <taxon>Tritrichomonadida</taxon>
        <taxon>Tritrichomonadidae</taxon>
        <taxon>Tritrichomonas</taxon>
    </lineage>
</organism>
<feature type="domain" description="RRM" evidence="4">
    <location>
        <begin position="195"/>
        <end position="270"/>
    </location>
</feature>
<dbReference type="SMART" id="SM00360">
    <property type="entry name" value="RRM"/>
    <property type="match status" value="3"/>
</dbReference>